<proteinExistence type="predicted"/>
<dbReference type="AlphaFoldDB" id="A0A2G5BGJ4"/>
<dbReference type="SUPFAM" id="SSF53448">
    <property type="entry name" value="Nucleotide-diphospho-sugar transferases"/>
    <property type="match status" value="1"/>
</dbReference>
<dbReference type="CDD" id="cd02537">
    <property type="entry name" value="GT8_Glycogenin"/>
    <property type="match status" value="1"/>
</dbReference>
<dbReference type="Gene3D" id="3.90.550.10">
    <property type="entry name" value="Spore Coat Polysaccharide Biosynthesis Protein SpsA, Chain A"/>
    <property type="match status" value="1"/>
</dbReference>
<sequence>MTTTLSTKTRVCFATLLTTDSYHHGALTLAASLRATGTAYEIICLVADGQLSRPTLERLQLSFDRVVNIPILQSSNMDNLALMGRPDLGSTVTKIGVWALTEYERIAFLDADTLVLDSIDSLLDMPPSGSEQQHSNEISIGQDIRPNGGMRNEGLLAAAPDLGWPDCFNSGVFVAKPSKTTHAQLLELLANQGSFDGGDQGLLNAYYSDWSRADHSRRLPFTYNTTSTSFYSYAPAFAQFSPAIKIVHFIGLQKPWKWHRSPDGSLHEGDVGASFSTFVEQWWKMHDKYVSLWSPDKGLYDSTIALSLNGCFENQSNNKPSEDANKLLLNTEMFDIVSSHATDNSWKRDGEYHVTDSAQDTANDSWGSFTPARDFTLE</sequence>
<evidence type="ECO:0000313" key="2">
    <source>
        <dbReference type="Proteomes" id="UP000242474"/>
    </source>
</evidence>
<keyword evidence="1" id="KW-0808">Transferase</keyword>
<keyword evidence="2" id="KW-1185">Reference proteome</keyword>
<accession>A0A2G5BGJ4</accession>
<dbReference type="InterPro" id="IPR050587">
    <property type="entry name" value="GNT1/Glycosyltrans_8"/>
</dbReference>
<dbReference type="PANTHER" id="PTHR11183">
    <property type="entry name" value="GLYCOGENIN SUBFAMILY MEMBER"/>
    <property type="match status" value="1"/>
</dbReference>
<name>A0A2G5BGJ4_COERN</name>
<dbReference type="InterPro" id="IPR029044">
    <property type="entry name" value="Nucleotide-diphossugar_trans"/>
</dbReference>
<reference evidence="1 2" key="1">
    <citation type="journal article" date="2015" name="Genome Biol. Evol.">
        <title>Phylogenomic analyses indicate that early fungi evolved digesting cell walls of algal ancestors of land plants.</title>
        <authorList>
            <person name="Chang Y."/>
            <person name="Wang S."/>
            <person name="Sekimoto S."/>
            <person name="Aerts A.L."/>
            <person name="Choi C."/>
            <person name="Clum A."/>
            <person name="LaButti K.M."/>
            <person name="Lindquist E.A."/>
            <person name="Yee Ngan C."/>
            <person name="Ohm R.A."/>
            <person name="Salamov A.A."/>
            <person name="Grigoriev I.V."/>
            <person name="Spatafora J.W."/>
            <person name="Berbee M.L."/>
        </authorList>
    </citation>
    <scope>NUCLEOTIDE SEQUENCE [LARGE SCALE GENOMIC DNA]</scope>
    <source>
        <strain evidence="1 2">NRRL 1564</strain>
    </source>
</reference>
<dbReference type="GO" id="GO:0016757">
    <property type="term" value="F:glycosyltransferase activity"/>
    <property type="evidence" value="ECO:0007669"/>
    <property type="project" value="InterPro"/>
</dbReference>
<evidence type="ECO:0000313" key="1">
    <source>
        <dbReference type="EMBL" id="PIA18123.1"/>
    </source>
</evidence>
<dbReference type="OrthoDB" id="2014201at2759"/>
<dbReference type="EMBL" id="KZ303491">
    <property type="protein sequence ID" value="PIA18123.1"/>
    <property type="molecule type" value="Genomic_DNA"/>
</dbReference>
<protein>
    <submittedName>
        <fullName evidence="1">Nucleotide-diphospho-sugar transferase</fullName>
    </submittedName>
</protein>
<dbReference type="InterPro" id="IPR002495">
    <property type="entry name" value="Glyco_trans_8"/>
</dbReference>
<dbReference type="Proteomes" id="UP000242474">
    <property type="component" value="Unassembled WGS sequence"/>
</dbReference>
<dbReference type="STRING" id="763665.A0A2G5BGJ4"/>
<gene>
    <name evidence="1" type="ORF">COEREDRAFT_91435</name>
</gene>
<dbReference type="Pfam" id="PF01501">
    <property type="entry name" value="Glyco_transf_8"/>
    <property type="match status" value="1"/>
</dbReference>
<organism evidence="1 2">
    <name type="scientific">Coemansia reversa (strain ATCC 12441 / NRRL 1564)</name>
    <dbReference type="NCBI Taxonomy" id="763665"/>
    <lineage>
        <taxon>Eukaryota</taxon>
        <taxon>Fungi</taxon>
        <taxon>Fungi incertae sedis</taxon>
        <taxon>Zoopagomycota</taxon>
        <taxon>Kickxellomycotina</taxon>
        <taxon>Kickxellomycetes</taxon>
        <taxon>Kickxellales</taxon>
        <taxon>Kickxellaceae</taxon>
        <taxon>Coemansia</taxon>
    </lineage>
</organism>